<feature type="region of interest" description="Disordered" evidence="3">
    <location>
        <begin position="437"/>
        <end position="472"/>
    </location>
</feature>
<feature type="domain" description="UmuC" evidence="4">
    <location>
        <begin position="57"/>
        <end position="302"/>
    </location>
</feature>
<feature type="region of interest" description="Disordered" evidence="3">
    <location>
        <begin position="1"/>
        <end position="46"/>
    </location>
</feature>
<dbReference type="SUPFAM" id="SSF56672">
    <property type="entry name" value="DNA/RNA polymerases"/>
    <property type="match status" value="1"/>
</dbReference>
<dbReference type="HOGENOM" id="CLU_022440_0_0_1"/>
<evidence type="ECO:0000313" key="5">
    <source>
        <dbReference type="EMBL" id="EHA48262.1"/>
    </source>
</evidence>
<dbReference type="VEuPathDB" id="FungiDB:MGG_01089"/>
<dbReference type="Gene3D" id="3.30.1490.100">
    <property type="entry name" value="DNA polymerase, Y-family, little finger domain"/>
    <property type="match status" value="1"/>
</dbReference>
<evidence type="ECO:0000256" key="3">
    <source>
        <dbReference type="SAM" id="MobiDB-lite"/>
    </source>
</evidence>
<accession>G4NCG5</accession>
<dbReference type="Gene3D" id="3.40.1170.60">
    <property type="match status" value="1"/>
</dbReference>
<dbReference type="PROSITE" id="PS50173">
    <property type="entry name" value="UMUC"/>
    <property type="match status" value="1"/>
</dbReference>
<feature type="compositionally biased region" description="Low complexity" evidence="3">
    <location>
        <begin position="32"/>
        <end position="42"/>
    </location>
</feature>
<dbReference type="RefSeq" id="XP_003717846.1">
    <property type="nucleotide sequence ID" value="XM_003717798.1"/>
</dbReference>
<gene>
    <name evidence="5" type="ORF">MGG_01089</name>
</gene>
<dbReference type="PANTHER" id="PTHR46404">
    <property type="entry name" value="DNA POLYMERASE IOTA"/>
    <property type="match status" value="1"/>
</dbReference>
<dbReference type="OMA" id="MFKRQDE"/>
<dbReference type="GO" id="GO:0003684">
    <property type="term" value="F:damaged DNA binding"/>
    <property type="evidence" value="ECO:0007669"/>
    <property type="project" value="InterPro"/>
</dbReference>
<dbReference type="Pfam" id="PF11799">
    <property type="entry name" value="IMS_C"/>
    <property type="match status" value="1"/>
</dbReference>
<dbReference type="GO" id="GO:0003887">
    <property type="term" value="F:DNA-directed DNA polymerase activity"/>
    <property type="evidence" value="ECO:0007669"/>
    <property type="project" value="TreeGrafter"/>
</dbReference>
<dbReference type="CDD" id="cd01703">
    <property type="entry name" value="PolY_Pol_iota"/>
    <property type="match status" value="1"/>
</dbReference>
<dbReference type="AlphaFoldDB" id="G4NCG5"/>
<dbReference type="OrthoDB" id="447129at2759"/>
<dbReference type="PANTHER" id="PTHR46404:SF1">
    <property type="entry name" value="DNA POLYMERASE IOTA"/>
    <property type="match status" value="1"/>
</dbReference>
<dbReference type="SMR" id="G4NCG5"/>
<dbReference type="GO" id="GO:0070987">
    <property type="term" value="P:error-free translesion synthesis"/>
    <property type="evidence" value="ECO:0007669"/>
    <property type="project" value="UniProtKB-ARBA"/>
</dbReference>
<evidence type="ECO:0000256" key="2">
    <source>
        <dbReference type="ARBA" id="ARBA00023128"/>
    </source>
</evidence>
<keyword evidence="2" id="KW-0496">Mitochondrion</keyword>
<dbReference type="GO" id="GO:0005739">
    <property type="term" value="C:mitochondrion"/>
    <property type="evidence" value="ECO:0007669"/>
    <property type="project" value="UniProtKB-SubCell"/>
</dbReference>
<reference evidence="5 6" key="1">
    <citation type="journal article" date="2005" name="Nature">
        <title>The genome sequence of the rice blast fungus Magnaporthe grisea.</title>
        <authorList>
            <person name="Dean R.A."/>
            <person name="Talbot N.J."/>
            <person name="Ebbole D.J."/>
            <person name="Farman M.L."/>
            <person name="Mitchell T.K."/>
            <person name="Orbach M.J."/>
            <person name="Thon M."/>
            <person name="Kulkarni R."/>
            <person name="Xu J.R."/>
            <person name="Pan H."/>
            <person name="Read N.D."/>
            <person name="Lee Y.H."/>
            <person name="Carbone I."/>
            <person name="Brown D."/>
            <person name="Oh Y.Y."/>
            <person name="Donofrio N."/>
            <person name="Jeong J.S."/>
            <person name="Soanes D.M."/>
            <person name="Djonovic S."/>
            <person name="Kolomiets E."/>
            <person name="Rehmeyer C."/>
            <person name="Li W."/>
            <person name="Harding M."/>
            <person name="Kim S."/>
            <person name="Lebrun M.H."/>
            <person name="Bohnert H."/>
            <person name="Coughlan S."/>
            <person name="Butler J."/>
            <person name="Calvo S."/>
            <person name="Ma L.J."/>
            <person name="Nicol R."/>
            <person name="Purcell S."/>
            <person name="Nusbaum C."/>
            <person name="Galagan J.E."/>
            <person name="Birren B.W."/>
        </authorList>
    </citation>
    <scope>NUCLEOTIDE SEQUENCE [LARGE SCALE GENOMIC DNA]</scope>
    <source>
        <strain evidence="6">70-15 / ATCC MYA-4617 / FGSC 8958</strain>
    </source>
</reference>
<evidence type="ECO:0000313" key="6">
    <source>
        <dbReference type="Proteomes" id="UP000009058"/>
    </source>
</evidence>
<dbReference type="STRING" id="242507.G4NCG5"/>
<dbReference type="FunFam" id="3.40.1170.60:FF:000006">
    <property type="entry name" value="DNA polymerase iota"/>
    <property type="match status" value="1"/>
</dbReference>
<dbReference type="InterPro" id="IPR036775">
    <property type="entry name" value="DNA_pol_Y-fam_lit_finger_sf"/>
</dbReference>
<name>G4NCG5_PYRO7</name>
<proteinExistence type="predicted"/>
<comment type="subcellular location">
    <subcellularLocation>
        <location evidence="1">Mitochondrion</location>
    </subcellularLocation>
</comment>
<dbReference type="InterPro" id="IPR001126">
    <property type="entry name" value="UmuC"/>
</dbReference>
<dbReference type="InParanoid" id="G4NCG5"/>
<evidence type="ECO:0000259" key="4">
    <source>
        <dbReference type="PROSITE" id="PS50173"/>
    </source>
</evidence>
<dbReference type="Proteomes" id="UP000009058">
    <property type="component" value="Chromosome 5"/>
</dbReference>
<evidence type="ECO:0000256" key="1">
    <source>
        <dbReference type="ARBA" id="ARBA00004173"/>
    </source>
</evidence>
<reference key="2">
    <citation type="submission" date="2011-05" db="EMBL/GenBank/DDBJ databases">
        <title>The Genome Sequence of Magnaporthe oryzae 70-15.</title>
        <authorList>
            <consortium name="The Broad Institute Genome Sequencing Platform"/>
            <person name="Ma L.-J."/>
            <person name="Dead R."/>
            <person name="Young S.K."/>
            <person name="Zeng Q."/>
            <person name="Gargeya S."/>
            <person name="Fitzgerald M."/>
            <person name="Haas B."/>
            <person name="Abouelleil A."/>
            <person name="Alvarado L."/>
            <person name="Arachchi H.M."/>
            <person name="Berlin A."/>
            <person name="Brown A."/>
            <person name="Chapman S.B."/>
            <person name="Chen Z."/>
            <person name="Dunbar C."/>
            <person name="Freedman E."/>
            <person name="Gearin G."/>
            <person name="Gellesch M."/>
            <person name="Goldberg J."/>
            <person name="Griggs A."/>
            <person name="Gujja S."/>
            <person name="Heiman D."/>
            <person name="Howarth C."/>
            <person name="Larson L."/>
            <person name="Lui A."/>
            <person name="MacDonald P.J.P."/>
            <person name="Mehta T."/>
            <person name="Montmayeur A."/>
            <person name="Murphy C."/>
            <person name="Neiman D."/>
            <person name="Pearson M."/>
            <person name="Priest M."/>
            <person name="Roberts A."/>
            <person name="Saif S."/>
            <person name="Shea T."/>
            <person name="Shenoy N."/>
            <person name="Sisk P."/>
            <person name="Stolte C."/>
            <person name="Sykes S."/>
            <person name="Yandava C."/>
            <person name="Wortman J."/>
            <person name="Nusbaum C."/>
            <person name="Birren B."/>
        </authorList>
    </citation>
    <scope>NUCLEOTIDE SEQUENCE</scope>
    <source>
        <strain>70-15</strain>
    </source>
</reference>
<dbReference type="GeneID" id="2674112"/>
<dbReference type="EMBL" id="CM001235">
    <property type="protein sequence ID" value="EHA48262.1"/>
    <property type="molecule type" value="Genomic_DNA"/>
</dbReference>
<organism evidence="5 6">
    <name type="scientific">Pyricularia oryzae (strain 70-15 / ATCC MYA-4617 / FGSC 8958)</name>
    <name type="common">Rice blast fungus</name>
    <name type="synonym">Magnaporthe oryzae</name>
    <dbReference type="NCBI Taxonomy" id="242507"/>
    <lineage>
        <taxon>Eukaryota</taxon>
        <taxon>Fungi</taxon>
        <taxon>Dikarya</taxon>
        <taxon>Ascomycota</taxon>
        <taxon>Pezizomycotina</taxon>
        <taxon>Sordariomycetes</taxon>
        <taxon>Sordariomycetidae</taxon>
        <taxon>Magnaporthales</taxon>
        <taxon>Pyriculariaceae</taxon>
        <taxon>Pyricularia</taxon>
    </lineage>
</organism>
<dbReference type="InterPro" id="IPR017961">
    <property type="entry name" value="DNA_pol_Y-fam_little_finger"/>
</dbReference>
<protein>
    <submittedName>
        <fullName evidence="5">DNA polymerase iota</fullName>
    </submittedName>
</protein>
<dbReference type="KEGG" id="mgr:MGG_01089"/>
<dbReference type="eggNOG" id="KOG2095">
    <property type="taxonomic scope" value="Eukaryota"/>
</dbReference>
<dbReference type="Pfam" id="PF00817">
    <property type="entry name" value="IMS"/>
    <property type="match status" value="1"/>
</dbReference>
<dbReference type="InterPro" id="IPR043128">
    <property type="entry name" value="Rev_trsase/Diguanyl_cyclase"/>
</dbReference>
<dbReference type="Gene3D" id="3.30.70.270">
    <property type="match status" value="1"/>
</dbReference>
<feature type="compositionally biased region" description="Polar residues" evidence="3">
    <location>
        <begin position="452"/>
        <end position="472"/>
    </location>
</feature>
<dbReference type="GO" id="GO:0006281">
    <property type="term" value="P:DNA repair"/>
    <property type="evidence" value="ECO:0007669"/>
    <property type="project" value="InterPro"/>
</dbReference>
<keyword evidence="6" id="KW-1185">Reference proteome</keyword>
<sequence length="625" mass="68627">MGIAEVGTNLDANYGSSNNNSNNSLPRKRPAEAQAQPEAQQATETFTRTNGDDERIILHFDYDCFYAQVVENKEPSLKSLPVGIKQKSILATCNYVARRRGVKKLMRISEARDICPDLVLVDGEDLTPFRDTSKILYRVLRSFSWNDRAERLGLDEVFLDVSDMVSYNLDLLNPHGLANSFFCLSSTDPELGFAFDATGFAGCVVAPSWSSNSSRGVVESDEASGLLRKRLLLASHLAYRIRLRIEQEGYTSACGISVNKLLAKMVGSRNKPRNQTTLLALSKADTLSFVDQHSLRSLPGIGGSMAAVMEQHTRSTAPDKPLKAGQVRLQHDVSPHLLEKLLQPLGLEKGIGQKTYRLLHGIDTAEVKFACDFPIQIGIEDTYANTGLSNIAQITQQLIKLSASLIRRIRVDLTEPASNIDGPEAVVWVARPRTLRLTTRQRHPTTGPRPPYNSNRTSRSQPLPSFVHSSPTQPAEDLAARLVEETLLPMFHKLNPPPTGTGPAGYNIGLINICVTGMVASGADFKMSSGRDIAGMFRRQHEVLREFTAYDQDNFNEVGATAMSSPTPVDPNITKNEAVDDVADDEDSLEADWDGGSLVCEFCGHAIPAFAMLAHHRFHQLDGDG</sequence>
<dbReference type="InterPro" id="IPR043502">
    <property type="entry name" value="DNA/RNA_pol_sf"/>
</dbReference>